<evidence type="ECO:0000313" key="3">
    <source>
        <dbReference type="Proteomes" id="UP000077202"/>
    </source>
</evidence>
<keyword evidence="3" id="KW-1185">Reference proteome</keyword>
<organism evidence="2 3">
    <name type="scientific">Marchantia polymorpha subsp. ruderalis</name>
    <dbReference type="NCBI Taxonomy" id="1480154"/>
    <lineage>
        <taxon>Eukaryota</taxon>
        <taxon>Viridiplantae</taxon>
        <taxon>Streptophyta</taxon>
        <taxon>Embryophyta</taxon>
        <taxon>Marchantiophyta</taxon>
        <taxon>Marchantiopsida</taxon>
        <taxon>Marchantiidae</taxon>
        <taxon>Marchantiales</taxon>
        <taxon>Marchantiaceae</taxon>
        <taxon>Marchantia</taxon>
    </lineage>
</organism>
<dbReference type="Proteomes" id="UP000077202">
    <property type="component" value="Unassembled WGS sequence"/>
</dbReference>
<feature type="region of interest" description="Disordered" evidence="1">
    <location>
        <begin position="122"/>
        <end position="154"/>
    </location>
</feature>
<comment type="caution">
    <text evidence="2">The sequence shown here is derived from an EMBL/GenBank/DDBJ whole genome shotgun (WGS) entry which is preliminary data.</text>
</comment>
<dbReference type="EMBL" id="LVLJ01002123">
    <property type="protein sequence ID" value="OAE26709.1"/>
    <property type="molecule type" value="Genomic_DNA"/>
</dbReference>
<sequence length="218" mass="24615">MEKCGSISRGTSLEESIQKETLLDSVKEMWLLNERAYVKMLEAKASHKSAVAAMQKVKAALKSADELYGYPVNANNGQVFFPDLVTDSLDHGKCSENKEHIEFETDPESLSIDSHGPLQIAPEKYDNPNMDSVTKSPNNRELTATPDTNRKHSPLSHLIDTMIPKRHRSMRPRRISFAGVGSLQTSESKSSMLPHHTTNILKKRRSARKKICSRWKWV</sequence>
<accession>A0A176W0Z3</accession>
<feature type="compositionally biased region" description="Polar residues" evidence="1">
    <location>
        <begin position="129"/>
        <end position="147"/>
    </location>
</feature>
<evidence type="ECO:0000256" key="1">
    <source>
        <dbReference type="SAM" id="MobiDB-lite"/>
    </source>
</evidence>
<gene>
    <name evidence="2" type="ORF">AXG93_3310s1080</name>
</gene>
<protein>
    <submittedName>
        <fullName evidence="2">Uncharacterized protein</fullName>
    </submittedName>
</protein>
<evidence type="ECO:0000313" key="2">
    <source>
        <dbReference type="EMBL" id="OAE26709.1"/>
    </source>
</evidence>
<proteinExistence type="predicted"/>
<reference evidence="2" key="1">
    <citation type="submission" date="2016-03" db="EMBL/GenBank/DDBJ databases">
        <title>Mechanisms controlling the formation of the plant cell surface in tip-growing cells are functionally conserved among land plants.</title>
        <authorList>
            <person name="Honkanen S."/>
            <person name="Jones V.A."/>
            <person name="Morieri G."/>
            <person name="Champion C."/>
            <person name="Hetherington A.J."/>
            <person name="Kelly S."/>
            <person name="Saint-Marcoux D."/>
            <person name="Proust H."/>
            <person name="Prescott H."/>
            <person name="Dolan L."/>
        </authorList>
    </citation>
    <scope>NUCLEOTIDE SEQUENCE [LARGE SCALE GENOMIC DNA]</scope>
    <source>
        <tissue evidence="2">Whole gametophyte</tissue>
    </source>
</reference>
<name>A0A176W0Z3_MARPO</name>
<dbReference type="AlphaFoldDB" id="A0A176W0Z3"/>